<dbReference type="eggNOG" id="ENOG502T97N">
    <property type="taxonomic scope" value="Eukaryota"/>
</dbReference>
<feature type="domain" description="J" evidence="3">
    <location>
        <begin position="222"/>
        <end position="287"/>
    </location>
</feature>
<dbReference type="OrthoDB" id="47664at2759"/>
<evidence type="ECO:0000313" key="5">
    <source>
        <dbReference type="Proteomes" id="UP000266841"/>
    </source>
</evidence>
<dbReference type="PROSITE" id="PS50076">
    <property type="entry name" value="DNAJ_2"/>
    <property type="match status" value="1"/>
</dbReference>
<dbReference type="OMA" id="WIWIRCA"/>
<dbReference type="InterPro" id="IPR052276">
    <property type="entry name" value="Diphthamide-biosynth_chaperone"/>
</dbReference>
<dbReference type="Gene3D" id="1.10.287.110">
    <property type="entry name" value="DnaJ domain"/>
    <property type="match status" value="1"/>
</dbReference>
<keyword evidence="5" id="KW-1185">Reference proteome</keyword>
<feature type="coiled-coil region" evidence="1">
    <location>
        <begin position="367"/>
        <end position="394"/>
    </location>
</feature>
<proteinExistence type="predicted"/>
<dbReference type="CDD" id="cd06257">
    <property type="entry name" value="DnaJ"/>
    <property type="match status" value="1"/>
</dbReference>
<dbReference type="Pfam" id="PF00226">
    <property type="entry name" value="DnaJ"/>
    <property type="match status" value="1"/>
</dbReference>
<dbReference type="SMART" id="SM00271">
    <property type="entry name" value="DnaJ"/>
    <property type="match status" value="1"/>
</dbReference>
<feature type="coiled-coil region" evidence="1">
    <location>
        <begin position="598"/>
        <end position="632"/>
    </location>
</feature>
<evidence type="ECO:0000256" key="2">
    <source>
        <dbReference type="SAM" id="MobiDB-lite"/>
    </source>
</evidence>
<dbReference type="SUPFAM" id="SSF46565">
    <property type="entry name" value="Chaperone J-domain"/>
    <property type="match status" value="1"/>
</dbReference>
<evidence type="ECO:0000259" key="3">
    <source>
        <dbReference type="PROSITE" id="PS50076"/>
    </source>
</evidence>
<organism evidence="4 5">
    <name type="scientific">Thalassiosira oceanica</name>
    <name type="common">Marine diatom</name>
    <dbReference type="NCBI Taxonomy" id="159749"/>
    <lineage>
        <taxon>Eukaryota</taxon>
        <taxon>Sar</taxon>
        <taxon>Stramenopiles</taxon>
        <taxon>Ochrophyta</taxon>
        <taxon>Bacillariophyta</taxon>
        <taxon>Coscinodiscophyceae</taxon>
        <taxon>Thalassiosirophycidae</taxon>
        <taxon>Thalassiosirales</taxon>
        <taxon>Thalassiosiraceae</taxon>
        <taxon>Thalassiosira</taxon>
    </lineage>
</organism>
<keyword evidence="1" id="KW-0175">Coiled coil</keyword>
<feature type="compositionally biased region" description="Low complexity" evidence="2">
    <location>
        <begin position="172"/>
        <end position="193"/>
    </location>
</feature>
<feature type="coiled-coil region" evidence="1">
    <location>
        <begin position="470"/>
        <end position="558"/>
    </location>
</feature>
<protein>
    <recommendedName>
        <fullName evidence="3">J domain-containing protein</fullName>
    </recommendedName>
</protein>
<feature type="region of interest" description="Disordered" evidence="2">
    <location>
        <begin position="168"/>
        <end position="219"/>
    </location>
</feature>
<evidence type="ECO:0000256" key="1">
    <source>
        <dbReference type="SAM" id="Coils"/>
    </source>
</evidence>
<sequence length="650" mass="73258">MPAGRGADVERPRRHACRRPILAKKPLQRRFFTDRRRLSWPYGVDYLRLPAFALPIVVRSLPSKSRASAERMNFTLLMMDDADGSYDLWKDLKQCVCQLLAIRSQTANQVKPPLSDRRRRGVGVTMTELRGEGTRGCWIWIRCALFCSVALLVEGFAPARSPRVRLQSTLKSSSTGETSATANATATQSSDDANPFFAESSPPQGGRSQRGRRRASKQPQVDLYAVLGGDASMSKTELKRLYISLAKETHPDSATYNEQSDDRFNTISQAWTVLSDPKTRRAYDRELAAQRLSEDVVSKASDIAKEYGPAAKSFYEELALPFVKRATASTVAGWSAASENKDEEDDIGKTFSRVLEAGLNASRQVDGADLKQKSADLREQALAVEEESKELFERLAMMKLERMHVTFNSEGVNFTSAEANQYLDGCGNATDEEVGLMERMMFSNSKVTVKKQIELFTQAELDYNFQLERKQRVDKEFDLRQRELKQAERDAQIAAEAEERAKQMLADAKQRVVQTRKTLSTASRSLREEVSHNVRTANADLKRAANGLQHKREAVRKAMKRRASTVENTVFKTSDGKVRLNPDLNKSAMNESERIETIKQLTQDEARAELEYVKLTERAKRLLSRSERLQIRSDELIGEQASNESDAMKP</sequence>
<dbReference type="PANTHER" id="PTHR44240:SF10">
    <property type="entry name" value="J DOMAIN-CONTAINING PROTEIN"/>
    <property type="match status" value="1"/>
</dbReference>
<dbReference type="EMBL" id="AGNL01018173">
    <property type="protein sequence ID" value="EJK63552.1"/>
    <property type="molecule type" value="Genomic_DNA"/>
</dbReference>
<dbReference type="Proteomes" id="UP000266841">
    <property type="component" value="Unassembled WGS sequence"/>
</dbReference>
<evidence type="ECO:0000313" key="4">
    <source>
        <dbReference type="EMBL" id="EJK63552.1"/>
    </source>
</evidence>
<gene>
    <name evidence="4" type="ORF">THAOC_15783</name>
</gene>
<name>K0SZ92_THAOC</name>
<dbReference type="InterPro" id="IPR001623">
    <property type="entry name" value="DnaJ_domain"/>
</dbReference>
<dbReference type="PRINTS" id="PR00625">
    <property type="entry name" value="JDOMAIN"/>
</dbReference>
<dbReference type="PANTHER" id="PTHR44240">
    <property type="entry name" value="DNAJ DOMAIN (PROKARYOTIC HEAT SHOCK PROTEIN)-RELATED"/>
    <property type="match status" value="1"/>
</dbReference>
<dbReference type="InterPro" id="IPR036869">
    <property type="entry name" value="J_dom_sf"/>
</dbReference>
<accession>K0SZ92</accession>
<reference evidence="4 5" key="1">
    <citation type="journal article" date="2012" name="Genome Biol.">
        <title>Genome and low-iron response of an oceanic diatom adapted to chronic iron limitation.</title>
        <authorList>
            <person name="Lommer M."/>
            <person name="Specht M."/>
            <person name="Roy A.S."/>
            <person name="Kraemer L."/>
            <person name="Andreson R."/>
            <person name="Gutowska M.A."/>
            <person name="Wolf J."/>
            <person name="Bergner S.V."/>
            <person name="Schilhabel M.B."/>
            <person name="Klostermeier U.C."/>
            <person name="Beiko R.G."/>
            <person name="Rosenstiel P."/>
            <person name="Hippler M."/>
            <person name="Laroche J."/>
        </authorList>
    </citation>
    <scope>NUCLEOTIDE SEQUENCE [LARGE SCALE GENOMIC DNA]</scope>
    <source>
        <strain evidence="4 5">CCMP1005</strain>
    </source>
</reference>
<dbReference type="AlphaFoldDB" id="K0SZ92"/>
<comment type="caution">
    <text evidence="4">The sequence shown here is derived from an EMBL/GenBank/DDBJ whole genome shotgun (WGS) entry which is preliminary data.</text>
</comment>